<keyword evidence="14 18" id="KW-0961">Cell wall biogenesis/degradation</keyword>
<comment type="subcellular location">
    <subcellularLocation>
        <location evidence="1 18">Cytoplasm</location>
    </subcellularLocation>
</comment>
<feature type="binding site" evidence="18">
    <location>
        <begin position="384"/>
        <end position="385"/>
    </location>
    <ligand>
        <name>acetyl-CoA</name>
        <dbReference type="ChEBI" id="CHEBI:57288"/>
    </ligand>
</feature>
<dbReference type="InterPro" id="IPR029044">
    <property type="entry name" value="Nucleotide-diphossugar_trans"/>
</dbReference>
<feature type="compositionally biased region" description="Polar residues" evidence="19">
    <location>
        <begin position="434"/>
        <end position="446"/>
    </location>
</feature>
<feature type="binding site" evidence="18">
    <location>
        <position position="152"/>
    </location>
    <ligand>
        <name>UDP-N-acetyl-alpha-D-glucosamine</name>
        <dbReference type="ChEBI" id="CHEBI:57705"/>
    </ligand>
</feature>
<keyword evidence="22" id="KW-1185">Reference proteome</keyword>
<dbReference type="Pfam" id="PF12804">
    <property type="entry name" value="NTP_transf_3"/>
    <property type="match status" value="1"/>
</dbReference>
<comment type="similarity">
    <text evidence="2 18">In the C-terminal section; belongs to the transferase hexapeptide repeat family.</text>
</comment>
<feature type="region of interest" description="Linker" evidence="18">
    <location>
        <begin position="228"/>
        <end position="248"/>
    </location>
</feature>
<feature type="binding site" evidence="18">
    <location>
        <position position="225"/>
    </location>
    <ligand>
        <name>UDP-N-acetyl-alpha-D-glucosamine</name>
        <dbReference type="ChEBI" id="CHEBI:57705"/>
    </ligand>
</feature>
<evidence type="ECO:0000313" key="22">
    <source>
        <dbReference type="Proteomes" id="UP001629953"/>
    </source>
</evidence>
<evidence type="ECO:0000256" key="4">
    <source>
        <dbReference type="ARBA" id="ARBA00022490"/>
    </source>
</evidence>
<dbReference type="InterPro" id="IPR011004">
    <property type="entry name" value="Trimer_LpxA-like_sf"/>
</dbReference>
<keyword evidence="7 18" id="KW-0479">Metal-binding</keyword>
<feature type="binding site" evidence="18">
    <location>
        <position position="22"/>
    </location>
    <ligand>
        <name>UDP-N-acetyl-alpha-D-glucosamine</name>
        <dbReference type="ChEBI" id="CHEBI:57705"/>
    </ligand>
</feature>
<keyword evidence="9 18" id="KW-0460">Magnesium</keyword>
<evidence type="ECO:0000256" key="14">
    <source>
        <dbReference type="ARBA" id="ARBA00023316"/>
    </source>
</evidence>
<dbReference type="InterPro" id="IPR025877">
    <property type="entry name" value="MobA-like_NTP_Trfase"/>
</dbReference>
<comment type="catalytic activity">
    <reaction evidence="15 18">
        <text>alpha-D-glucosamine 1-phosphate + acetyl-CoA = N-acetyl-alpha-D-glucosamine 1-phosphate + CoA + H(+)</text>
        <dbReference type="Rhea" id="RHEA:13725"/>
        <dbReference type="ChEBI" id="CHEBI:15378"/>
        <dbReference type="ChEBI" id="CHEBI:57287"/>
        <dbReference type="ChEBI" id="CHEBI:57288"/>
        <dbReference type="ChEBI" id="CHEBI:57776"/>
        <dbReference type="ChEBI" id="CHEBI:58516"/>
        <dbReference type="EC" id="2.3.1.157"/>
    </reaction>
</comment>
<accession>A0ABW9G894</accession>
<comment type="caution">
    <text evidence="21">The sequence shown here is derived from an EMBL/GenBank/DDBJ whole genome shotgun (WGS) entry which is preliminary data.</text>
</comment>
<evidence type="ECO:0000256" key="10">
    <source>
        <dbReference type="ARBA" id="ARBA00022960"/>
    </source>
</evidence>
<keyword evidence="10 18" id="KW-0133">Cell shape</keyword>
<feature type="binding site" evidence="18">
    <location>
        <position position="73"/>
    </location>
    <ligand>
        <name>UDP-N-acetyl-alpha-D-glucosamine</name>
        <dbReference type="ChEBI" id="CHEBI:57705"/>
    </ligand>
</feature>
<evidence type="ECO:0000256" key="17">
    <source>
        <dbReference type="ARBA" id="ARBA00049628"/>
    </source>
</evidence>
<evidence type="ECO:0000259" key="20">
    <source>
        <dbReference type="Pfam" id="PF12804"/>
    </source>
</evidence>
<evidence type="ECO:0000256" key="8">
    <source>
        <dbReference type="ARBA" id="ARBA00022737"/>
    </source>
</evidence>
<evidence type="ECO:0000256" key="18">
    <source>
        <dbReference type="HAMAP-Rule" id="MF_01631"/>
    </source>
</evidence>
<keyword evidence="6 18" id="KW-0548">Nucleotidyltransferase</keyword>
<dbReference type="CDD" id="cd03353">
    <property type="entry name" value="LbH_GlmU_C"/>
    <property type="match status" value="1"/>
</dbReference>
<keyword evidence="12 18" id="KW-0511">Multifunctional enzyme</keyword>
<evidence type="ECO:0000256" key="11">
    <source>
        <dbReference type="ARBA" id="ARBA00022984"/>
    </source>
</evidence>
<evidence type="ECO:0000313" key="21">
    <source>
        <dbReference type="EMBL" id="MFM2485914.1"/>
    </source>
</evidence>
<comment type="similarity">
    <text evidence="3 18">In the N-terminal section; belongs to the N-acetylglucosamine-1-phosphate uridyltransferase family.</text>
</comment>
<reference evidence="21 22" key="1">
    <citation type="journal article" date="2013" name="Int. J. Syst. Evol. Microbiol.">
        <title>Celerinatantimonas yamalensis sp. nov., a cold-adapted diazotrophic bacterium from a cold permafrost brine.</title>
        <authorList>
            <person name="Shcherbakova V."/>
            <person name="Chuvilskaya N."/>
            <person name="Rivkina E."/>
            <person name="Demidov N."/>
            <person name="Uchaeva V."/>
            <person name="Suetin S."/>
            <person name="Suzina N."/>
            <person name="Gilichinsky D."/>
        </authorList>
    </citation>
    <scope>NUCLEOTIDE SEQUENCE [LARGE SCALE GENOMIC DNA]</scope>
    <source>
        <strain evidence="21 22">C7</strain>
    </source>
</reference>
<feature type="binding site" evidence="18">
    <location>
        <begin position="8"/>
        <end position="11"/>
    </location>
    <ligand>
        <name>UDP-N-acetyl-alpha-D-glucosamine</name>
        <dbReference type="ChEBI" id="CHEBI:57705"/>
    </ligand>
</feature>
<feature type="region of interest" description="Disordered" evidence="19">
    <location>
        <begin position="430"/>
        <end position="454"/>
    </location>
</feature>
<dbReference type="InterPro" id="IPR038009">
    <property type="entry name" value="GlmU_C_LbH"/>
</dbReference>
<feature type="binding site" evidence="18">
    <location>
        <position position="331"/>
    </location>
    <ligand>
        <name>UDP-N-acetyl-alpha-D-glucosamine</name>
        <dbReference type="ChEBI" id="CHEBI:57705"/>
    </ligand>
</feature>
<feature type="binding site" evidence="18">
    <location>
        <position position="378"/>
    </location>
    <ligand>
        <name>acetyl-CoA</name>
        <dbReference type="ChEBI" id="CHEBI:57288"/>
    </ligand>
</feature>
<comment type="pathway">
    <text evidence="18">Nucleotide-sugar biosynthesis; UDP-N-acetyl-alpha-D-glucosamine biosynthesis; UDP-N-acetyl-alpha-D-glucosamine from N-acetyl-alpha-D-glucosamine 1-phosphate: step 1/1.</text>
</comment>
<comment type="cofactor">
    <cofactor evidence="18">
        <name>Mg(2+)</name>
        <dbReference type="ChEBI" id="CHEBI:18420"/>
    </cofactor>
    <text evidence="18">Binds 1 Mg(2+) ion per subunit.</text>
</comment>
<feature type="binding site" evidence="18">
    <location>
        <position position="349"/>
    </location>
    <ligand>
        <name>UDP-N-acetyl-alpha-D-glucosamine</name>
        <dbReference type="ChEBI" id="CHEBI:57705"/>
    </ligand>
</feature>
<proteinExistence type="inferred from homology"/>
<dbReference type="EC" id="2.7.7.23" evidence="18"/>
<dbReference type="GO" id="GO:0003977">
    <property type="term" value="F:UDP-N-acetylglucosamine diphosphorylase activity"/>
    <property type="evidence" value="ECO:0007669"/>
    <property type="project" value="UniProtKB-EC"/>
</dbReference>
<feature type="region of interest" description="N-acetyltransferase" evidence="18">
    <location>
        <begin position="249"/>
        <end position="454"/>
    </location>
</feature>
<dbReference type="EC" id="2.3.1.157" evidence="18"/>
<comment type="function">
    <text evidence="17 18">Catalyzes the last two sequential reactions in the de novo biosynthetic pathway for UDP-N-acetylglucosamine (UDP-GlcNAc). The C-terminal domain catalyzes the transfer of acetyl group from acetyl coenzyme A to glucosamine-1-phosphate (GlcN-1-P) to produce N-acetylglucosamine-1-phosphate (GlcNAc-1-P), which is converted into UDP-GlcNAc by the transfer of uridine 5-monophosphate (from uridine 5-triphosphate), a reaction catalyzed by the N-terminal domain.</text>
</comment>
<evidence type="ECO:0000256" key="16">
    <source>
        <dbReference type="ARBA" id="ARBA00048493"/>
    </source>
</evidence>
<evidence type="ECO:0000256" key="13">
    <source>
        <dbReference type="ARBA" id="ARBA00023315"/>
    </source>
</evidence>
<feature type="binding site" evidence="18">
    <location>
        <position position="137"/>
    </location>
    <ligand>
        <name>UDP-N-acetyl-alpha-D-glucosamine</name>
        <dbReference type="ChEBI" id="CHEBI:57705"/>
    </ligand>
</feature>
<dbReference type="NCBIfam" id="TIGR01173">
    <property type="entry name" value="glmU"/>
    <property type="match status" value="1"/>
</dbReference>
<evidence type="ECO:0000256" key="6">
    <source>
        <dbReference type="ARBA" id="ARBA00022695"/>
    </source>
</evidence>
<comment type="subunit">
    <text evidence="18">Homotrimer.</text>
</comment>
<dbReference type="EMBL" id="JBEQCT010000006">
    <property type="protein sequence ID" value="MFM2485914.1"/>
    <property type="molecule type" value="Genomic_DNA"/>
</dbReference>
<dbReference type="Gene3D" id="3.90.550.10">
    <property type="entry name" value="Spore Coat Polysaccharide Biosynthesis Protein SpsA, Chain A"/>
    <property type="match status" value="1"/>
</dbReference>
<keyword evidence="4 18" id="KW-0963">Cytoplasm</keyword>
<feature type="binding site" evidence="18">
    <location>
        <position position="102"/>
    </location>
    <ligand>
        <name>Mg(2+)</name>
        <dbReference type="ChEBI" id="CHEBI:18420"/>
    </ligand>
</feature>
<sequence length="454" mass="48421">MSLSVVILAAGKGTRMHSRLPKVLHPIAGKAMVQHVIDSARALGASSIHLVYGYGGEQLKTVLCGDDLNWVEQSEQLGTGHAMLQAAPQFTDDDVVLMLYGDTPLVEVATLEKLIATKPSDGIALLTVVQSDPSGYGRIVRDEQGQICAIVEHKDASEAERAIDEVNTGIMVASGRDWKYFLSQLSNDNAQHEYYVTDVIAIAVQEGRSVTSVVAQSTDEVAGVNSRVQQAELERAYQRKLAHKLLESGVTLMDPQRFDLRGSLEHGQDCIIDINCVFSGRVELGQRVQIGANCVLSDCVIGDDCIVKANTVIEGATLEAGSSAGPFARMRPGAKLAEDAHIGNFVEMKKSTLGRGSKCGHLSYLGDATVGANVNIGAGTITCNYDGVNKFKTIIEDGAFIGSDSQLIAPVRVGKNATIGAGSTISKDAPAEQLTISRTRQTSLSGWQRPVKKS</sequence>
<dbReference type="Pfam" id="PF00132">
    <property type="entry name" value="Hexapep"/>
    <property type="match status" value="2"/>
</dbReference>
<dbReference type="Gene3D" id="2.160.10.10">
    <property type="entry name" value="Hexapeptide repeat proteins"/>
    <property type="match status" value="1"/>
</dbReference>
<evidence type="ECO:0000256" key="2">
    <source>
        <dbReference type="ARBA" id="ARBA00007707"/>
    </source>
</evidence>
<evidence type="ECO:0000256" key="7">
    <source>
        <dbReference type="ARBA" id="ARBA00022723"/>
    </source>
</evidence>
<feature type="binding site" evidence="18">
    <location>
        <position position="167"/>
    </location>
    <ligand>
        <name>UDP-N-acetyl-alpha-D-glucosamine</name>
        <dbReference type="ChEBI" id="CHEBI:57705"/>
    </ligand>
</feature>
<dbReference type="SUPFAM" id="SSF53448">
    <property type="entry name" value="Nucleotide-diphospho-sugar transferases"/>
    <property type="match status" value="1"/>
</dbReference>
<feature type="binding site" evidence="18">
    <location>
        <begin position="78"/>
        <end position="79"/>
    </location>
    <ligand>
        <name>UDP-N-acetyl-alpha-D-glucosamine</name>
        <dbReference type="ChEBI" id="CHEBI:57705"/>
    </ligand>
</feature>
<dbReference type="PANTHER" id="PTHR43584:SF3">
    <property type="entry name" value="BIFUNCTIONAL PROTEIN GLMU"/>
    <property type="match status" value="1"/>
</dbReference>
<dbReference type="InterPro" id="IPR001451">
    <property type="entry name" value="Hexapep"/>
</dbReference>
<feature type="binding site" evidence="18">
    <location>
        <position position="375"/>
    </location>
    <ligand>
        <name>UDP-N-acetyl-alpha-D-glucosamine</name>
        <dbReference type="ChEBI" id="CHEBI:57705"/>
    </ligand>
</feature>
<keyword evidence="11 18" id="KW-0573">Peptidoglycan synthesis</keyword>
<feature type="binding site" evidence="18">
    <location>
        <position position="438"/>
    </location>
    <ligand>
        <name>acetyl-CoA</name>
        <dbReference type="ChEBI" id="CHEBI:57288"/>
    </ligand>
</feature>
<dbReference type="GO" id="GO:0019134">
    <property type="term" value="F:glucosamine-1-phosphate N-acetyltransferase activity"/>
    <property type="evidence" value="ECO:0007669"/>
    <property type="project" value="UniProtKB-EC"/>
</dbReference>
<dbReference type="CDD" id="cd02540">
    <property type="entry name" value="GT2_GlmU_N_bac"/>
    <property type="match status" value="1"/>
</dbReference>
<evidence type="ECO:0000256" key="1">
    <source>
        <dbReference type="ARBA" id="ARBA00004496"/>
    </source>
</evidence>
<evidence type="ECO:0000256" key="3">
    <source>
        <dbReference type="ARBA" id="ARBA00007947"/>
    </source>
</evidence>
<feature type="domain" description="MobA-like NTP transferase" evidence="20">
    <location>
        <begin position="5"/>
        <end position="124"/>
    </location>
</feature>
<feature type="binding site" evidence="18">
    <location>
        <begin position="100"/>
        <end position="102"/>
    </location>
    <ligand>
        <name>UDP-N-acetyl-alpha-D-glucosamine</name>
        <dbReference type="ChEBI" id="CHEBI:57705"/>
    </ligand>
</feature>
<comment type="pathway">
    <text evidence="18">Nucleotide-sugar biosynthesis; UDP-N-acetyl-alpha-D-glucosamine biosynthesis; N-acetyl-alpha-D-glucosamine 1-phosphate from alpha-D-glucosamine 6-phosphate (route II): step 2/2.</text>
</comment>
<keyword evidence="13 18" id="KW-0012">Acyltransferase</keyword>
<feature type="binding site" evidence="18">
    <location>
        <position position="403"/>
    </location>
    <ligand>
        <name>acetyl-CoA</name>
        <dbReference type="ChEBI" id="CHEBI:57288"/>
    </ligand>
</feature>
<dbReference type="InterPro" id="IPR050065">
    <property type="entry name" value="GlmU-like"/>
</dbReference>
<evidence type="ECO:0000256" key="9">
    <source>
        <dbReference type="ARBA" id="ARBA00022842"/>
    </source>
</evidence>
<name>A0ABW9G894_9GAMM</name>
<dbReference type="Proteomes" id="UP001629953">
    <property type="component" value="Unassembled WGS sequence"/>
</dbReference>
<dbReference type="PANTHER" id="PTHR43584">
    <property type="entry name" value="NUCLEOTIDYL TRANSFERASE"/>
    <property type="match status" value="1"/>
</dbReference>
<dbReference type="SUPFAM" id="SSF51161">
    <property type="entry name" value="Trimeric LpxA-like enzymes"/>
    <property type="match status" value="1"/>
</dbReference>
<feature type="binding site" evidence="18">
    <location>
        <position position="225"/>
    </location>
    <ligand>
        <name>Mg(2+)</name>
        <dbReference type="ChEBI" id="CHEBI:18420"/>
    </ligand>
</feature>
<feature type="active site" description="Proton acceptor" evidence="18">
    <location>
        <position position="361"/>
    </location>
</feature>
<organism evidence="21 22">
    <name type="scientific">Celerinatantimonas yamalensis</name>
    <dbReference type="NCBI Taxonomy" id="559956"/>
    <lineage>
        <taxon>Bacteria</taxon>
        <taxon>Pseudomonadati</taxon>
        <taxon>Pseudomonadota</taxon>
        <taxon>Gammaproteobacteria</taxon>
        <taxon>Celerinatantimonadaceae</taxon>
        <taxon>Celerinatantimonas</taxon>
    </lineage>
</organism>
<feature type="binding site" evidence="18">
    <location>
        <position position="421"/>
    </location>
    <ligand>
        <name>acetyl-CoA</name>
        <dbReference type="ChEBI" id="CHEBI:57288"/>
    </ligand>
</feature>
<feature type="binding site" evidence="18">
    <location>
        <position position="364"/>
    </location>
    <ligand>
        <name>UDP-N-acetyl-alpha-D-glucosamine</name>
        <dbReference type="ChEBI" id="CHEBI:57705"/>
    </ligand>
</feature>
<comment type="catalytic activity">
    <reaction evidence="16 18">
        <text>N-acetyl-alpha-D-glucosamine 1-phosphate + UTP + H(+) = UDP-N-acetyl-alpha-D-glucosamine + diphosphate</text>
        <dbReference type="Rhea" id="RHEA:13509"/>
        <dbReference type="ChEBI" id="CHEBI:15378"/>
        <dbReference type="ChEBI" id="CHEBI:33019"/>
        <dbReference type="ChEBI" id="CHEBI:46398"/>
        <dbReference type="ChEBI" id="CHEBI:57705"/>
        <dbReference type="ChEBI" id="CHEBI:57776"/>
        <dbReference type="EC" id="2.7.7.23"/>
    </reaction>
</comment>
<keyword evidence="5 18" id="KW-0808">Transferase</keyword>
<dbReference type="InterPro" id="IPR005882">
    <property type="entry name" value="Bifunctional_GlmU"/>
</dbReference>
<gene>
    <name evidence="18 21" type="primary">glmU</name>
    <name evidence="21" type="ORF">ABUE30_12760</name>
</gene>
<evidence type="ECO:0000256" key="5">
    <source>
        <dbReference type="ARBA" id="ARBA00022679"/>
    </source>
</evidence>
<feature type="region of interest" description="Pyrophosphorylase" evidence="18">
    <location>
        <begin position="1"/>
        <end position="227"/>
    </location>
</feature>
<dbReference type="RefSeq" id="WP_408624176.1">
    <property type="nucleotide sequence ID" value="NZ_JBEQCT010000006.1"/>
</dbReference>
<evidence type="ECO:0000256" key="12">
    <source>
        <dbReference type="ARBA" id="ARBA00023268"/>
    </source>
</evidence>
<dbReference type="HAMAP" id="MF_01631">
    <property type="entry name" value="GlmU"/>
    <property type="match status" value="1"/>
</dbReference>
<evidence type="ECO:0000256" key="19">
    <source>
        <dbReference type="SAM" id="MobiDB-lite"/>
    </source>
</evidence>
<evidence type="ECO:0000256" key="15">
    <source>
        <dbReference type="ARBA" id="ARBA00048247"/>
    </source>
</evidence>
<protein>
    <recommendedName>
        <fullName evidence="18">Bifunctional protein GlmU</fullName>
    </recommendedName>
    <domain>
        <recommendedName>
            <fullName evidence="18">UDP-N-acetylglucosamine pyrophosphorylase</fullName>
            <ecNumber evidence="18">2.7.7.23</ecNumber>
        </recommendedName>
        <alternativeName>
            <fullName evidence="18">N-acetylglucosamine-1-phosphate uridyltransferase</fullName>
        </alternativeName>
    </domain>
    <domain>
        <recommendedName>
            <fullName evidence="18">Glucosamine-1-phosphate N-acetyltransferase</fullName>
            <ecNumber evidence="18">2.3.1.157</ecNumber>
        </recommendedName>
    </domain>
</protein>
<keyword evidence="8 18" id="KW-0677">Repeat</keyword>
<comment type="pathway">
    <text evidence="18">Bacterial outer membrane biogenesis; LPS lipid A biosynthesis.</text>
</comment>